<sequence>MFFVISGFLITGILSREISERRFSLSDFYERRARRILPALFVVLLATIAGGWLVLPPDPFRELAQSVLATVFFVSNFWFWQSTGDYFGTDAEWQPLLHTWSLSVEEQFYLGFPLLLAFLLVRGRRAMLIGVLGLSLLSFGISIWATTAQPLANYFLTPSRIWELGLGALIALGLMPPASRPAGQPALAGGAGGCDGVGHDSCSVVFYDASTPFPGVAALLPCVGAAALIWAGGQHSTLTGRLLAWRPFVAVGLISYSLYLWHWPVLVLFRLLHGGTELPMVLAFQGIFVSLLLAWVSWRFVEAPFRRPEPVGFSRIMVVRACAGLATVIITLALVINVNKGLPSRLPEDLYATYRNAIERTPEQRRCMGRSPSEGLCEFGGRVSESAGADYLLWGDSHAGAFLPGYQQWLEANGHRGLAAVKSACAPVMGVVRREMGPEHGCDIFNAQVIEMLEDREDIGTVILVARWPLVVEGSRSPGESGPPVVMGFAGAKEQSLSGADLDVAQHNAELVARGWPRQWPEFVRQGGKYSLWTVFPK</sequence>
<evidence type="ECO:0000259" key="3">
    <source>
        <dbReference type="Pfam" id="PF19040"/>
    </source>
</evidence>
<keyword evidence="1" id="KW-0812">Transmembrane</keyword>
<protein>
    <recommendedName>
        <fullName evidence="6">Acyltransferase</fullName>
    </recommendedName>
</protein>
<feature type="transmembrane region" description="Helical" evidence="1">
    <location>
        <begin position="213"/>
        <end position="231"/>
    </location>
</feature>
<dbReference type="InterPro" id="IPR050879">
    <property type="entry name" value="Acyltransferase_3"/>
</dbReference>
<feature type="transmembrane region" description="Helical" evidence="1">
    <location>
        <begin position="243"/>
        <end position="262"/>
    </location>
</feature>
<comment type="caution">
    <text evidence="4">The sequence shown here is derived from an EMBL/GenBank/DDBJ whole genome shotgun (WGS) entry which is preliminary data.</text>
</comment>
<dbReference type="Proteomes" id="UP001408594">
    <property type="component" value="Unassembled WGS sequence"/>
</dbReference>
<dbReference type="PANTHER" id="PTHR23028:SF53">
    <property type="entry name" value="ACYL_TRANSF_3 DOMAIN-CONTAINING PROTEIN"/>
    <property type="match status" value="1"/>
</dbReference>
<feature type="transmembrane region" description="Helical" evidence="1">
    <location>
        <begin position="100"/>
        <end position="121"/>
    </location>
</feature>
<evidence type="ECO:0008006" key="6">
    <source>
        <dbReference type="Google" id="ProtNLM"/>
    </source>
</evidence>
<organism evidence="4 5">
    <name type="scientific">Microbulbifer aestuariivivens</name>
    <dbReference type="NCBI Taxonomy" id="1908308"/>
    <lineage>
        <taxon>Bacteria</taxon>
        <taxon>Pseudomonadati</taxon>
        <taxon>Pseudomonadota</taxon>
        <taxon>Gammaproteobacteria</taxon>
        <taxon>Cellvibrionales</taxon>
        <taxon>Microbulbiferaceae</taxon>
        <taxon>Microbulbifer</taxon>
    </lineage>
</organism>
<keyword evidence="5" id="KW-1185">Reference proteome</keyword>
<keyword evidence="1" id="KW-1133">Transmembrane helix</keyword>
<gene>
    <name evidence="4" type="ORF">Maes01_00540</name>
</gene>
<dbReference type="PANTHER" id="PTHR23028">
    <property type="entry name" value="ACETYLTRANSFERASE"/>
    <property type="match status" value="1"/>
</dbReference>
<accession>A0ABP9WPG7</accession>
<feature type="domain" description="Acyltransferase 3" evidence="2">
    <location>
        <begin position="1"/>
        <end position="298"/>
    </location>
</feature>
<dbReference type="InterPro" id="IPR002656">
    <property type="entry name" value="Acyl_transf_3_dom"/>
</dbReference>
<evidence type="ECO:0000256" key="1">
    <source>
        <dbReference type="SAM" id="Phobius"/>
    </source>
</evidence>
<dbReference type="Pfam" id="PF19040">
    <property type="entry name" value="SGNH"/>
    <property type="match status" value="1"/>
</dbReference>
<dbReference type="InterPro" id="IPR043968">
    <property type="entry name" value="SGNH"/>
</dbReference>
<name>A0ABP9WPG7_9GAMM</name>
<feature type="transmembrane region" description="Helical" evidence="1">
    <location>
        <begin position="35"/>
        <end position="55"/>
    </location>
</feature>
<dbReference type="EMBL" id="BAABRT010000003">
    <property type="protein sequence ID" value="GAA5523991.1"/>
    <property type="molecule type" value="Genomic_DNA"/>
</dbReference>
<proteinExistence type="predicted"/>
<feature type="transmembrane region" description="Helical" evidence="1">
    <location>
        <begin position="313"/>
        <end position="336"/>
    </location>
</feature>
<keyword evidence="1" id="KW-0472">Membrane</keyword>
<dbReference type="Pfam" id="PF01757">
    <property type="entry name" value="Acyl_transf_3"/>
    <property type="match status" value="1"/>
</dbReference>
<evidence type="ECO:0000313" key="4">
    <source>
        <dbReference type="EMBL" id="GAA5523991.1"/>
    </source>
</evidence>
<feature type="transmembrane region" description="Helical" evidence="1">
    <location>
        <begin position="282"/>
        <end position="301"/>
    </location>
</feature>
<evidence type="ECO:0000259" key="2">
    <source>
        <dbReference type="Pfam" id="PF01757"/>
    </source>
</evidence>
<feature type="transmembrane region" description="Helical" evidence="1">
    <location>
        <begin position="62"/>
        <end position="80"/>
    </location>
</feature>
<reference evidence="4 5" key="1">
    <citation type="submission" date="2024-02" db="EMBL/GenBank/DDBJ databases">
        <title>Microbulbifer aestuariivivens NBRC 112533.</title>
        <authorList>
            <person name="Ichikawa N."/>
            <person name="Katano-Makiyama Y."/>
            <person name="Hidaka K."/>
        </authorList>
    </citation>
    <scope>NUCLEOTIDE SEQUENCE [LARGE SCALE GENOMIC DNA]</scope>
    <source>
        <strain evidence="4 5">NBRC 112533</strain>
    </source>
</reference>
<feature type="domain" description="SGNH" evidence="3">
    <location>
        <begin position="367"/>
        <end position="480"/>
    </location>
</feature>
<evidence type="ECO:0000313" key="5">
    <source>
        <dbReference type="Proteomes" id="UP001408594"/>
    </source>
</evidence>
<feature type="transmembrane region" description="Helical" evidence="1">
    <location>
        <begin position="128"/>
        <end position="146"/>
    </location>
</feature>